<accession>A0A165C640</accession>
<feature type="compositionally biased region" description="Basic and acidic residues" evidence="1">
    <location>
        <begin position="146"/>
        <end position="165"/>
    </location>
</feature>
<feature type="region of interest" description="Disordered" evidence="1">
    <location>
        <begin position="47"/>
        <end position="165"/>
    </location>
</feature>
<gene>
    <name evidence="2" type="ORF">CALCODRAFT_488816</name>
</gene>
<dbReference type="OrthoDB" id="10466732at2759"/>
<dbReference type="EMBL" id="KV424193">
    <property type="protein sequence ID" value="KZT50297.1"/>
    <property type="molecule type" value="Genomic_DNA"/>
</dbReference>
<evidence type="ECO:0000313" key="2">
    <source>
        <dbReference type="EMBL" id="KZT50297.1"/>
    </source>
</evidence>
<evidence type="ECO:0000313" key="3">
    <source>
        <dbReference type="Proteomes" id="UP000076842"/>
    </source>
</evidence>
<keyword evidence="3" id="KW-1185">Reference proteome</keyword>
<reference evidence="2 3" key="1">
    <citation type="journal article" date="2016" name="Mol. Biol. Evol.">
        <title>Comparative Genomics of Early-Diverging Mushroom-Forming Fungi Provides Insights into the Origins of Lignocellulose Decay Capabilities.</title>
        <authorList>
            <person name="Nagy L.G."/>
            <person name="Riley R."/>
            <person name="Tritt A."/>
            <person name="Adam C."/>
            <person name="Daum C."/>
            <person name="Floudas D."/>
            <person name="Sun H."/>
            <person name="Yadav J.S."/>
            <person name="Pangilinan J."/>
            <person name="Larsson K.H."/>
            <person name="Matsuura K."/>
            <person name="Barry K."/>
            <person name="Labutti K."/>
            <person name="Kuo R."/>
            <person name="Ohm R.A."/>
            <person name="Bhattacharya S.S."/>
            <person name="Shirouzu T."/>
            <person name="Yoshinaga Y."/>
            <person name="Martin F.M."/>
            <person name="Grigoriev I.V."/>
            <person name="Hibbett D.S."/>
        </authorList>
    </citation>
    <scope>NUCLEOTIDE SEQUENCE [LARGE SCALE GENOMIC DNA]</scope>
    <source>
        <strain evidence="2 3">HHB12733</strain>
    </source>
</reference>
<name>A0A165C640_9BASI</name>
<dbReference type="InParanoid" id="A0A165C640"/>
<evidence type="ECO:0000256" key="1">
    <source>
        <dbReference type="SAM" id="MobiDB-lite"/>
    </source>
</evidence>
<protein>
    <submittedName>
        <fullName evidence="2">Uncharacterized protein</fullName>
    </submittedName>
</protein>
<organism evidence="2 3">
    <name type="scientific">Calocera cornea HHB12733</name>
    <dbReference type="NCBI Taxonomy" id="1353952"/>
    <lineage>
        <taxon>Eukaryota</taxon>
        <taxon>Fungi</taxon>
        <taxon>Dikarya</taxon>
        <taxon>Basidiomycota</taxon>
        <taxon>Agaricomycotina</taxon>
        <taxon>Dacrymycetes</taxon>
        <taxon>Dacrymycetales</taxon>
        <taxon>Dacrymycetaceae</taxon>
        <taxon>Calocera</taxon>
    </lineage>
</organism>
<sequence length="165" mass="18167">MSTSTSRTTQQPPHPERSSSLFSGITAAASKPLTWFAERKERHERLEAARNSGIPSWGWSPESKPREISRTVSEPAVPIAKEEQNPETAAQKHRRDKEWAQVGGLFEGLGESHGSPRTSEDGLISPGIPDARPASAPSTAPLQDLEAQKKAQREELERYSIMESI</sequence>
<dbReference type="AlphaFoldDB" id="A0A165C640"/>
<feature type="region of interest" description="Disordered" evidence="1">
    <location>
        <begin position="1"/>
        <end position="25"/>
    </location>
</feature>
<proteinExistence type="predicted"/>
<dbReference type="Proteomes" id="UP000076842">
    <property type="component" value="Unassembled WGS sequence"/>
</dbReference>